<feature type="transmembrane region" description="Helical" evidence="5">
    <location>
        <begin position="62"/>
        <end position="86"/>
    </location>
</feature>
<dbReference type="GO" id="GO:0016020">
    <property type="term" value="C:membrane"/>
    <property type="evidence" value="ECO:0007669"/>
    <property type="project" value="UniProtKB-SubCell"/>
</dbReference>
<evidence type="ECO:0000256" key="1">
    <source>
        <dbReference type="ARBA" id="ARBA00004141"/>
    </source>
</evidence>
<protein>
    <recommendedName>
        <fullName evidence="6">Sugar phosphate transporter domain-containing protein</fullName>
    </recommendedName>
</protein>
<feature type="transmembrane region" description="Helical" evidence="5">
    <location>
        <begin position="37"/>
        <end position="56"/>
    </location>
</feature>
<evidence type="ECO:0000256" key="4">
    <source>
        <dbReference type="ARBA" id="ARBA00023136"/>
    </source>
</evidence>
<keyword evidence="4 5" id="KW-0472">Membrane</keyword>
<evidence type="ECO:0000256" key="3">
    <source>
        <dbReference type="ARBA" id="ARBA00022989"/>
    </source>
</evidence>
<sequence length="332" mass="36248">MQNSQVDPINFRAQDWIDGCRAPVISKKKKSSVGTPFLVLANVVCSLGTVFSNKLLFTEQSYSFPLTITFFNFAFNTLLLYVSVSCKAFELKSVPRRQFAGLAVLFALSVVLMNMSAAENSVGFYQLMKIIHTPMIAFIETILHGYRRTIPEVAALSLICFGIGQATVHDVTATFRGATIALIGALVTSWYQTQVGVRSKELNVSGPELSYYTYPLSTIILIPVIPMIEGVGGFLQLSMKRSLLGMLGVSCVASFGLNVTFASITGRTSALLFQVIGHFKTCLVLLIGWRYFDSPMSARQLVGVGIGFTGLIFYSLVKPASTPLKLGRKKTS</sequence>
<proteinExistence type="predicted"/>
<dbReference type="PANTHER" id="PTHR11132">
    <property type="entry name" value="SOLUTE CARRIER FAMILY 35"/>
    <property type="match status" value="1"/>
</dbReference>
<dbReference type="InterPro" id="IPR050186">
    <property type="entry name" value="TPT_transporter"/>
</dbReference>
<feature type="transmembrane region" description="Helical" evidence="5">
    <location>
        <begin position="270"/>
        <end position="289"/>
    </location>
</feature>
<evidence type="ECO:0000313" key="7">
    <source>
        <dbReference type="EMBL" id="CAD9549503.1"/>
    </source>
</evidence>
<evidence type="ECO:0000256" key="5">
    <source>
        <dbReference type="SAM" id="Phobius"/>
    </source>
</evidence>
<gene>
    <name evidence="7" type="ORF">CGLO1086_LOCUS13</name>
</gene>
<dbReference type="InterPro" id="IPR037185">
    <property type="entry name" value="EmrE-like"/>
</dbReference>
<feature type="transmembrane region" description="Helical" evidence="5">
    <location>
        <begin position="243"/>
        <end position="264"/>
    </location>
</feature>
<dbReference type="InterPro" id="IPR004853">
    <property type="entry name" value="Sugar_P_trans_dom"/>
</dbReference>
<dbReference type="AlphaFoldDB" id="A0A7S2NMD6"/>
<feature type="transmembrane region" description="Helical" evidence="5">
    <location>
        <begin position="301"/>
        <end position="317"/>
    </location>
</feature>
<accession>A0A7S2NMD6</accession>
<dbReference type="EMBL" id="HBGX01000023">
    <property type="protein sequence ID" value="CAD9549503.1"/>
    <property type="molecule type" value="Transcribed_RNA"/>
</dbReference>
<name>A0A7S2NMD6_9EUKA</name>
<evidence type="ECO:0000256" key="2">
    <source>
        <dbReference type="ARBA" id="ARBA00022692"/>
    </source>
</evidence>
<feature type="domain" description="Sugar phosphate transporter" evidence="6">
    <location>
        <begin position="46"/>
        <end position="315"/>
    </location>
</feature>
<evidence type="ECO:0000259" key="6">
    <source>
        <dbReference type="Pfam" id="PF03151"/>
    </source>
</evidence>
<organism evidence="7">
    <name type="scientific">Cyanoptyche gloeocystis</name>
    <dbReference type="NCBI Taxonomy" id="77922"/>
    <lineage>
        <taxon>Eukaryota</taxon>
        <taxon>Glaucocystophyceae</taxon>
        <taxon>Glaucocystophyceae incertae sedis</taxon>
        <taxon>Cyanoptyche</taxon>
    </lineage>
</organism>
<feature type="transmembrane region" description="Helical" evidence="5">
    <location>
        <begin position="211"/>
        <end position="231"/>
    </location>
</feature>
<keyword evidence="2 5" id="KW-0812">Transmembrane</keyword>
<keyword evidence="3 5" id="KW-1133">Transmembrane helix</keyword>
<reference evidence="7" key="1">
    <citation type="submission" date="2021-01" db="EMBL/GenBank/DDBJ databases">
        <authorList>
            <person name="Corre E."/>
            <person name="Pelletier E."/>
            <person name="Niang G."/>
            <person name="Scheremetjew M."/>
            <person name="Finn R."/>
            <person name="Kale V."/>
            <person name="Holt S."/>
            <person name="Cochrane G."/>
            <person name="Meng A."/>
            <person name="Brown T."/>
            <person name="Cohen L."/>
        </authorList>
    </citation>
    <scope>NUCLEOTIDE SEQUENCE</scope>
    <source>
        <strain evidence="7">SAG4.97</strain>
    </source>
</reference>
<feature type="transmembrane region" description="Helical" evidence="5">
    <location>
        <begin position="173"/>
        <end position="191"/>
    </location>
</feature>
<feature type="transmembrane region" description="Helical" evidence="5">
    <location>
        <begin position="98"/>
        <end position="118"/>
    </location>
</feature>
<comment type="subcellular location">
    <subcellularLocation>
        <location evidence="1">Membrane</location>
        <topology evidence="1">Multi-pass membrane protein</topology>
    </subcellularLocation>
</comment>
<dbReference type="SUPFAM" id="SSF103481">
    <property type="entry name" value="Multidrug resistance efflux transporter EmrE"/>
    <property type="match status" value="1"/>
</dbReference>
<dbReference type="Pfam" id="PF03151">
    <property type="entry name" value="TPT"/>
    <property type="match status" value="1"/>
</dbReference>